<dbReference type="SUPFAM" id="SSF69255">
    <property type="entry name" value="gp5 N-terminal domain-like"/>
    <property type="match status" value="1"/>
</dbReference>
<comment type="caution">
    <text evidence="2">The sequence shown here is derived from an EMBL/GenBank/DDBJ whole genome shotgun (WGS) entry which is preliminary data.</text>
</comment>
<evidence type="ECO:0000259" key="1">
    <source>
        <dbReference type="Pfam" id="PF04717"/>
    </source>
</evidence>
<dbReference type="InterPro" id="IPR006531">
    <property type="entry name" value="Gp5/Vgr_OB"/>
</dbReference>
<dbReference type="NCBIfam" id="TIGR01646">
    <property type="entry name" value="vgr_GE"/>
    <property type="match status" value="1"/>
</dbReference>
<dbReference type="InterPro" id="IPR037026">
    <property type="entry name" value="Vgr_OB-fold_dom_sf"/>
</dbReference>
<gene>
    <name evidence="2" type="primary">vgrG</name>
    <name evidence="2" type="ORF">VRU48_05270</name>
</gene>
<dbReference type="Pfam" id="PF05954">
    <property type="entry name" value="Phage_GPD"/>
    <property type="match status" value="1"/>
</dbReference>
<name>A0ABU7I4Y5_9SPHI</name>
<evidence type="ECO:0000313" key="3">
    <source>
        <dbReference type="Proteomes" id="UP001336835"/>
    </source>
</evidence>
<dbReference type="Gene3D" id="2.40.50.230">
    <property type="entry name" value="Gp5 N-terminal domain"/>
    <property type="match status" value="1"/>
</dbReference>
<dbReference type="RefSeq" id="WP_330106877.1">
    <property type="nucleotide sequence ID" value="NZ_JAZDQT010000001.1"/>
</dbReference>
<keyword evidence="3" id="KW-1185">Reference proteome</keyword>
<protein>
    <submittedName>
        <fullName evidence="2">Type VI secretion system tip protein VgrG</fullName>
    </submittedName>
</protein>
<proteinExistence type="predicted"/>
<evidence type="ECO:0000313" key="2">
    <source>
        <dbReference type="EMBL" id="MEE1944508.1"/>
    </source>
</evidence>
<dbReference type="EMBL" id="JAZDQT010000001">
    <property type="protein sequence ID" value="MEE1944508.1"/>
    <property type="molecule type" value="Genomic_DNA"/>
</dbReference>
<accession>A0ABU7I4Y5</accession>
<dbReference type="SUPFAM" id="SSF69279">
    <property type="entry name" value="Phage tail proteins"/>
    <property type="match status" value="1"/>
</dbReference>
<reference evidence="2 3" key="1">
    <citation type="submission" date="2024-01" db="EMBL/GenBank/DDBJ databases">
        <title>Pedobacter sp. nov., isolated from fresh soil.</title>
        <authorList>
            <person name="Le N.T.T."/>
        </authorList>
    </citation>
    <scope>NUCLEOTIDE SEQUENCE [LARGE SCALE GENOMIC DNA]</scope>
    <source>
        <strain evidence="2 3">KR3-3</strain>
    </source>
</reference>
<organism evidence="2 3">
    <name type="scientific">Pedobacter albus</name>
    <dbReference type="NCBI Taxonomy" id="3113905"/>
    <lineage>
        <taxon>Bacteria</taxon>
        <taxon>Pseudomonadati</taxon>
        <taxon>Bacteroidota</taxon>
        <taxon>Sphingobacteriia</taxon>
        <taxon>Sphingobacteriales</taxon>
        <taxon>Sphingobacteriaceae</taxon>
        <taxon>Pedobacter</taxon>
    </lineage>
</organism>
<dbReference type="Pfam" id="PF04717">
    <property type="entry name" value="Phage_base_V"/>
    <property type="match status" value="1"/>
</dbReference>
<dbReference type="InterPro" id="IPR006533">
    <property type="entry name" value="T6SS_Vgr_RhsGE"/>
</dbReference>
<dbReference type="SUPFAM" id="SSF69349">
    <property type="entry name" value="Phage fibre proteins"/>
    <property type="match status" value="1"/>
</dbReference>
<feature type="domain" description="Gp5/Type VI secretion system Vgr protein OB-fold" evidence="1">
    <location>
        <begin position="374"/>
        <end position="447"/>
    </location>
</feature>
<sequence length="596" mass="64500">MPDSVDGGALATFTIKIDNKSISDDWSIYSVHVHKRINKVASAGFVILDGQSDTGKFDASSSDVFLPGKAVTIEAGYDSKNEVIFKGIITRQSIRIDEFIGSSLDIECRDVAIKTTVGRKSLTYQKQKDSDIISKIVGNYSGLSATVATTATTWPQQVQHYVTDWDYILSRAEVNGLLVATINGELKVFKPDATKSVLQVKYGDGLLEFNADLDSVSQYGSVNASTWDFKTQTVVSSVSKCDVDGPGNLSSKKLSEVVGLANYDLQSTAAFEKADLENWSKAQLVKSEYSKIRGEAKIQGTSLLELGKYITLAGLGDRFNGDHLVSGLKHHIAEGNWTTEIAIGLSPLWFVEEPDVTAPTASNLLTGARGLFNATVKQMYEDPDSQFRILVDVPLIDNQGQGLWARLSNFYSTSGAGAFFLPEVGDEVIVGFLNEDPRYPIILGSLYSNSKIKPFEGLAPNQKNTQKAIVSKSGIYIQFDDDKKIFTISTPDKNKIILDDENKKITIADDNGNTVTMSDSGISMKSPKNITLQADGNVAISGKQGVKVSSDAGDVVVKGINVKQTATTEYSVDGGMKATVQSSMNMTLQSAMININ</sequence>
<dbReference type="Proteomes" id="UP001336835">
    <property type="component" value="Unassembled WGS sequence"/>
</dbReference>